<feature type="region of interest" description="Disordered" evidence="1">
    <location>
        <begin position="372"/>
        <end position="410"/>
    </location>
</feature>
<protein>
    <submittedName>
        <fullName evidence="2">Uncharacterized protein</fullName>
    </submittedName>
</protein>
<gene>
    <name evidence="2" type="ORF">QM012_000111</name>
</gene>
<dbReference type="Proteomes" id="UP001341245">
    <property type="component" value="Unassembled WGS sequence"/>
</dbReference>
<reference evidence="2 3" key="1">
    <citation type="submission" date="2023-11" db="EMBL/GenBank/DDBJ databases">
        <title>Draft genome sequence and annotation of the polyextremotolerant black yeast-like fungus Aureobasidium pullulans NRRL 62042.</title>
        <authorList>
            <person name="Dielentheis-Frenken M.R.E."/>
            <person name="Wibberg D."/>
            <person name="Blank L.M."/>
            <person name="Tiso T."/>
        </authorList>
    </citation>
    <scope>NUCLEOTIDE SEQUENCE [LARGE SCALE GENOMIC DNA]</scope>
    <source>
        <strain evidence="2 3">NRRL 62042</strain>
    </source>
</reference>
<organism evidence="2 3">
    <name type="scientific">Aureobasidium pullulans</name>
    <name type="common">Black yeast</name>
    <name type="synonym">Pullularia pullulans</name>
    <dbReference type="NCBI Taxonomy" id="5580"/>
    <lineage>
        <taxon>Eukaryota</taxon>
        <taxon>Fungi</taxon>
        <taxon>Dikarya</taxon>
        <taxon>Ascomycota</taxon>
        <taxon>Pezizomycotina</taxon>
        <taxon>Dothideomycetes</taxon>
        <taxon>Dothideomycetidae</taxon>
        <taxon>Dothideales</taxon>
        <taxon>Saccotheciaceae</taxon>
        <taxon>Aureobasidium</taxon>
    </lineage>
</organism>
<feature type="compositionally biased region" description="Basic and acidic residues" evidence="1">
    <location>
        <begin position="386"/>
        <end position="403"/>
    </location>
</feature>
<keyword evidence="3" id="KW-1185">Reference proteome</keyword>
<comment type="caution">
    <text evidence="2">The sequence shown here is derived from an EMBL/GenBank/DDBJ whole genome shotgun (WGS) entry which is preliminary data.</text>
</comment>
<evidence type="ECO:0000313" key="2">
    <source>
        <dbReference type="EMBL" id="KAK6008208.1"/>
    </source>
</evidence>
<accession>A0ABR0TUS5</accession>
<feature type="region of interest" description="Disordered" evidence="1">
    <location>
        <begin position="1"/>
        <end position="20"/>
    </location>
</feature>
<sequence>MRRRLHRRQGDVCNAESSSKGRESPTFILLIREYSNQRLSLHCASTFPRRELSNMSSLPGKPTDCPIIDPLFLQELEERLRLHDGHFFWVVRFLDEYYCQSSINIEALWARIYLTLRDTGTLFLAERCRINLMPRGCDVERLDAVSTYVSQIIGQPEKILEMFDNWSVAIARREWETIDNRRRLERLSGSQSARDDEFTASASHNLVADQPAHNENTTLSQHLAEVSSEPQVTPSTVANQPAQIDHLNAAQQNTNSPIKKLDSQPKKSDLEFIMSRNEAPISKSSWKKTSMQLPPPFPNFPISDVRNEGKGKQPMGPPPLPQHIDGPYVQPLRKPIEAPDAHIEPLSSVRAPNITGLSPQKQAELVLQQLRDHGERHKARTGKYRSVADELKKGQTQADKEGGDVEMGGQ</sequence>
<evidence type="ECO:0000313" key="3">
    <source>
        <dbReference type="Proteomes" id="UP001341245"/>
    </source>
</evidence>
<dbReference type="EMBL" id="JASGXD010000001">
    <property type="protein sequence ID" value="KAK6008208.1"/>
    <property type="molecule type" value="Genomic_DNA"/>
</dbReference>
<proteinExistence type="predicted"/>
<evidence type="ECO:0000256" key="1">
    <source>
        <dbReference type="SAM" id="MobiDB-lite"/>
    </source>
</evidence>
<name>A0ABR0TUS5_AURPU</name>